<keyword evidence="3" id="KW-1185">Reference proteome</keyword>
<organism evidence="2 3">
    <name type="scientific">Perspicuibacillus lycopersici</name>
    <dbReference type="NCBI Taxonomy" id="1325689"/>
    <lineage>
        <taxon>Bacteria</taxon>
        <taxon>Bacillati</taxon>
        <taxon>Bacillota</taxon>
        <taxon>Bacilli</taxon>
        <taxon>Bacillales</taxon>
        <taxon>Bacillaceae</taxon>
        <taxon>Perspicuibacillus</taxon>
    </lineage>
</organism>
<evidence type="ECO:0000256" key="1">
    <source>
        <dbReference type="SAM" id="Phobius"/>
    </source>
</evidence>
<dbReference type="EMBL" id="JAOUSF010000001">
    <property type="protein sequence ID" value="MCU9611965.1"/>
    <property type="molecule type" value="Genomic_DNA"/>
</dbReference>
<gene>
    <name evidence="2" type="ORF">OEV98_00145</name>
</gene>
<sequence>MVIQKIWEKYSYVILLLVITLVCGLIYINALTQNANSVEESGTIDDAQYVYEYSNIEE</sequence>
<keyword evidence="1" id="KW-0812">Transmembrane</keyword>
<evidence type="ECO:0000313" key="2">
    <source>
        <dbReference type="EMBL" id="MCU9611965.1"/>
    </source>
</evidence>
<accession>A0AAE3LL48</accession>
<evidence type="ECO:0000313" key="3">
    <source>
        <dbReference type="Proteomes" id="UP001209318"/>
    </source>
</evidence>
<reference evidence="2" key="1">
    <citation type="submission" date="2022-10" db="EMBL/GenBank/DDBJ databases">
        <title>Description of Fervidibacillus gen. nov. in the family Fervidibacillaceae fam. nov. with two species, Fervidibacillus albus sp. nov., and Fervidibacillus halotolerans sp. nov., isolated from tidal flat sediments.</title>
        <authorList>
            <person name="Kwon K.K."/>
            <person name="Yang S.-H."/>
        </authorList>
    </citation>
    <scope>NUCLEOTIDE SEQUENCE</scope>
    <source>
        <strain evidence="2">JCM 19140</strain>
    </source>
</reference>
<comment type="caution">
    <text evidence="2">The sequence shown here is derived from an EMBL/GenBank/DDBJ whole genome shotgun (WGS) entry which is preliminary data.</text>
</comment>
<proteinExistence type="predicted"/>
<name>A0AAE3LL48_9BACI</name>
<keyword evidence="1" id="KW-0472">Membrane</keyword>
<feature type="transmembrane region" description="Helical" evidence="1">
    <location>
        <begin position="12"/>
        <end position="30"/>
    </location>
</feature>
<protein>
    <submittedName>
        <fullName evidence="2">Uncharacterized protein</fullName>
    </submittedName>
</protein>
<keyword evidence="1" id="KW-1133">Transmembrane helix</keyword>
<dbReference type="Proteomes" id="UP001209318">
    <property type="component" value="Unassembled WGS sequence"/>
</dbReference>
<dbReference type="AlphaFoldDB" id="A0AAE3LL48"/>
<dbReference type="RefSeq" id="WP_263071103.1">
    <property type="nucleotide sequence ID" value="NZ_JAOUSF010000001.1"/>
</dbReference>